<dbReference type="GO" id="GO:0006123">
    <property type="term" value="P:mitochondrial electron transport, cytochrome c to oxygen"/>
    <property type="evidence" value="ECO:0007669"/>
    <property type="project" value="TreeGrafter"/>
</dbReference>
<evidence type="ECO:0000259" key="10">
    <source>
        <dbReference type="PROSITE" id="PS50253"/>
    </source>
</evidence>
<evidence type="ECO:0000256" key="3">
    <source>
        <dbReference type="ARBA" id="ARBA00015944"/>
    </source>
</evidence>
<dbReference type="InterPro" id="IPR024791">
    <property type="entry name" value="Cyt_c/ubiquinol_Oxase_su3"/>
</dbReference>
<dbReference type="InterPro" id="IPR000298">
    <property type="entry name" value="Cyt_c_oxidase-like_su3"/>
</dbReference>
<keyword evidence="8 11" id="KW-0496">Mitochondrion</keyword>
<geneLocation type="mitochondrion" evidence="11"/>
<organism evidence="11">
    <name type="scientific">Obama sp. MAP-2014</name>
    <dbReference type="NCBI Taxonomy" id="1520506"/>
    <lineage>
        <taxon>Eukaryota</taxon>
        <taxon>Metazoa</taxon>
        <taxon>Spiralia</taxon>
        <taxon>Lophotrochozoa</taxon>
        <taxon>Platyhelminthes</taxon>
        <taxon>Rhabditophora</taxon>
        <taxon>Seriata</taxon>
        <taxon>Tricladida</taxon>
        <taxon>Continenticola</taxon>
        <taxon>Geoplanoidea</taxon>
        <taxon>Geoplanidae</taxon>
        <taxon>Geoplaninae</taxon>
        <taxon>Obama</taxon>
    </lineage>
</organism>
<evidence type="ECO:0000256" key="2">
    <source>
        <dbReference type="ARBA" id="ARBA00010581"/>
    </source>
</evidence>
<accession>A0A0E3ZBK3</accession>
<dbReference type="InterPro" id="IPR013833">
    <property type="entry name" value="Cyt_c_oxidase_su3_a-hlx"/>
</dbReference>
<reference evidence="11" key="1">
    <citation type="journal article" date="2015" name="PLoS ONE">
        <title>Evolutionary analysis of mitogenomes from parasitic and free-living flatworms.</title>
        <authorList>
            <person name="Sola E."/>
            <person name="Alvarez-Presas M."/>
            <person name="Frias-Lopez C."/>
            <person name="Littlewood D.T."/>
            <person name="Rozas J."/>
            <person name="Riutort M."/>
        </authorList>
    </citation>
    <scope>NUCLEOTIDE SEQUENCE</scope>
</reference>
<feature type="transmembrane region" description="Helical" evidence="9">
    <location>
        <begin position="12"/>
        <end position="31"/>
    </location>
</feature>
<comment type="similarity">
    <text evidence="2 8">Belongs to the cytochrome c oxidase subunit 3 family.</text>
</comment>
<keyword evidence="7 9" id="KW-0472">Membrane</keyword>
<evidence type="ECO:0000256" key="4">
    <source>
        <dbReference type="ARBA" id="ARBA00022692"/>
    </source>
</evidence>
<feature type="transmembrane region" description="Helical" evidence="9">
    <location>
        <begin position="119"/>
        <end position="141"/>
    </location>
</feature>
<dbReference type="PANTHER" id="PTHR11403:SF7">
    <property type="entry name" value="CYTOCHROME C OXIDASE SUBUNIT 3"/>
    <property type="match status" value="1"/>
</dbReference>
<evidence type="ECO:0000313" key="11">
    <source>
        <dbReference type="EMBL" id="AKC99400.1"/>
    </source>
</evidence>
<evidence type="ECO:0000256" key="9">
    <source>
        <dbReference type="SAM" id="Phobius"/>
    </source>
</evidence>
<evidence type="ECO:0000256" key="7">
    <source>
        <dbReference type="ARBA" id="ARBA00023136"/>
    </source>
</evidence>
<dbReference type="InterPro" id="IPR035973">
    <property type="entry name" value="Cyt_c_oxidase_su3-like_sf"/>
</dbReference>
<feature type="transmembrane region" description="Helical" evidence="9">
    <location>
        <begin position="194"/>
        <end position="218"/>
    </location>
</feature>
<dbReference type="SUPFAM" id="SSF81452">
    <property type="entry name" value="Cytochrome c oxidase subunit III-like"/>
    <property type="match status" value="1"/>
</dbReference>
<feature type="transmembrane region" description="Helical" evidence="9">
    <location>
        <begin position="75"/>
        <end position="98"/>
    </location>
</feature>
<keyword evidence="6 9" id="KW-1133">Transmembrane helix</keyword>
<evidence type="ECO:0000256" key="5">
    <source>
        <dbReference type="ARBA" id="ARBA00022967"/>
    </source>
</evidence>
<dbReference type="PANTHER" id="PTHR11403">
    <property type="entry name" value="CYTOCHROME C OXIDASE SUBUNIT III"/>
    <property type="match status" value="1"/>
</dbReference>
<feature type="transmembrane region" description="Helical" evidence="9">
    <location>
        <begin position="238"/>
        <end position="258"/>
    </location>
</feature>
<dbReference type="GO" id="GO:0016020">
    <property type="term" value="C:membrane"/>
    <property type="evidence" value="ECO:0007669"/>
    <property type="project" value="UniProtKB-SubCell"/>
</dbReference>
<comment type="function">
    <text evidence="8">Component of the cytochrome c oxidase, the last enzyme in the mitochondrial electron transport chain which drives oxidative phosphorylation. The respiratory chain contains 3 multisubunit complexes succinate dehydrogenase (complex II, CII), ubiquinol-cytochrome c oxidoreductase (cytochrome b-c1 complex, complex III, CIII) and cytochrome c oxidase (complex IV, CIV), that cooperate to transfer electrons derived from NADH and succinate to molecular oxygen, creating an electrochemical gradient over the inner membrane that drives transmembrane transport and the ATP synthase. Cytochrome c oxidase is the component of the respiratory chain that catalyzes the reduction of oxygen to water. Electrons originating from reduced cytochrome c in the intermembrane space (IMS) are transferred via the dinuclear copper A center (CU(A)) of subunit 2 and heme A of subunit 1 to the active site in subunit 1, a binuclear center (BNC) formed by heme A3 and copper B (CU(B)). The BNC reduces molecular oxygen to 2 water molecules using 4 electrons from cytochrome c in the IMS and 4 protons from the mitochondrial matrix.</text>
</comment>
<keyword evidence="5" id="KW-1278">Translocase</keyword>
<dbReference type="GO" id="GO:0005739">
    <property type="term" value="C:mitochondrion"/>
    <property type="evidence" value="ECO:0007669"/>
    <property type="project" value="TreeGrafter"/>
</dbReference>
<evidence type="ECO:0000256" key="6">
    <source>
        <dbReference type="ARBA" id="ARBA00022989"/>
    </source>
</evidence>
<feature type="transmembrane region" description="Helical" evidence="9">
    <location>
        <begin position="36"/>
        <end position="55"/>
    </location>
</feature>
<dbReference type="CDD" id="cd01665">
    <property type="entry name" value="Cyt_c_Oxidase_III"/>
    <property type="match status" value="1"/>
</dbReference>
<sequence length="263" mass="31256">MYSCFHLVNNSPWPLLLSMSIMNFLFSNLIWWHYNVINLFFINFIVLIIVMFFWFNDVDIESFFGLHTYMVVNGLRIGIILFIVSEVCFFLVFFWSFFHNCWSPSIIIYSWPPLNLNNFIIDPFGLPLLNTVLLLSSGVSITMCHHNYFFSEIIYLTNISFLLTIIYGLIFVFVQFSEYQLSNISINSTIYGSIFFLLTGFHGLHVMVGLIMISYSFFRFYNNITVSCNHMVGFEAAAWYWHFVDVVWLFLYIFLYWYGYNLN</sequence>
<keyword evidence="4 8" id="KW-0812">Transmembrane</keyword>
<dbReference type="GO" id="GO:0004129">
    <property type="term" value="F:cytochrome-c oxidase activity"/>
    <property type="evidence" value="ECO:0007669"/>
    <property type="project" value="InterPro"/>
</dbReference>
<dbReference type="PROSITE" id="PS50253">
    <property type="entry name" value="COX3"/>
    <property type="match status" value="1"/>
</dbReference>
<proteinExistence type="inferred from homology"/>
<name>A0A0E3ZBK3_9PLAT</name>
<evidence type="ECO:0000256" key="1">
    <source>
        <dbReference type="ARBA" id="ARBA00004141"/>
    </source>
</evidence>
<feature type="transmembrane region" description="Helical" evidence="9">
    <location>
        <begin position="153"/>
        <end position="174"/>
    </location>
</feature>
<protein>
    <recommendedName>
        <fullName evidence="3 8">Cytochrome c oxidase subunit 3</fullName>
    </recommendedName>
</protein>
<evidence type="ECO:0000256" key="8">
    <source>
        <dbReference type="RuleBase" id="RU003375"/>
    </source>
</evidence>
<dbReference type="Gene3D" id="1.10.287.70">
    <property type="match status" value="1"/>
</dbReference>
<dbReference type="EMBL" id="KP208777">
    <property type="protein sequence ID" value="AKC99400.1"/>
    <property type="molecule type" value="Genomic_DNA"/>
</dbReference>
<comment type="subcellular location">
    <subcellularLocation>
        <location evidence="1">Membrane</location>
        <topology evidence="1">Multi-pass membrane protein</topology>
    </subcellularLocation>
</comment>
<dbReference type="Pfam" id="PF00510">
    <property type="entry name" value="COX3"/>
    <property type="match status" value="1"/>
</dbReference>
<feature type="domain" description="Heme-copper oxidase subunit III family profile" evidence="10">
    <location>
        <begin position="1"/>
        <end position="260"/>
    </location>
</feature>
<dbReference type="AlphaFoldDB" id="A0A0E3ZBK3"/>
<dbReference type="InterPro" id="IPR033945">
    <property type="entry name" value="Cyt_c_oxase_su3_dom"/>
</dbReference>
<dbReference type="Gene3D" id="1.20.120.80">
    <property type="entry name" value="Cytochrome c oxidase, subunit III, four-helix bundle"/>
    <property type="match status" value="1"/>
</dbReference>
<gene>
    <name evidence="11" type="primary">cox3</name>
</gene>